<comment type="caution">
    <text evidence="1">The sequence shown here is derived from an EMBL/GenBank/DDBJ whole genome shotgun (WGS) entry which is preliminary data.</text>
</comment>
<sequence>MLKCIFVLVKNIDLYLGHKTTMMSPNLPSSNLPVKKKWHKPDFVIIDSNQPAGGGVKSTFVERSGDGVVYHIQRKGQPSTVSVGKGTFDRYHS</sequence>
<evidence type="ECO:0000313" key="1">
    <source>
        <dbReference type="EMBL" id="NNU33198.1"/>
    </source>
</evidence>
<protein>
    <submittedName>
        <fullName evidence="1">Uncharacterized protein</fullName>
    </submittedName>
</protein>
<reference evidence="1 2" key="1">
    <citation type="submission" date="2020-05" db="EMBL/GenBank/DDBJ databases">
        <authorList>
            <person name="Khan S.A."/>
            <person name="Jeon C.O."/>
            <person name="Chun B.H."/>
        </authorList>
    </citation>
    <scope>NUCLEOTIDE SEQUENCE [LARGE SCALE GENOMIC DNA]</scope>
    <source>
        <strain evidence="1 2">S1162</strain>
    </source>
</reference>
<proteinExistence type="predicted"/>
<dbReference type="EMBL" id="JABFCR010000004">
    <property type="protein sequence ID" value="NNU33198.1"/>
    <property type="molecule type" value="Genomic_DNA"/>
</dbReference>
<evidence type="ECO:0000313" key="2">
    <source>
        <dbReference type="Proteomes" id="UP000566071"/>
    </source>
</evidence>
<organism evidence="1 2">
    <name type="scientific">Mucilaginibacter humi</name>
    <dbReference type="NCBI Taxonomy" id="2732510"/>
    <lineage>
        <taxon>Bacteria</taxon>
        <taxon>Pseudomonadati</taxon>
        <taxon>Bacteroidota</taxon>
        <taxon>Sphingobacteriia</taxon>
        <taxon>Sphingobacteriales</taxon>
        <taxon>Sphingobacteriaceae</taxon>
        <taxon>Mucilaginibacter</taxon>
    </lineage>
</organism>
<dbReference type="RefSeq" id="WP_175268898.1">
    <property type="nucleotide sequence ID" value="NZ_JABFCR010000004.1"/>
</dbReference>
<name>A0ABX1W0S3_9SPHI</name>
<keyword evidence="2" id="KW-1185">Reference proteome</keyword>
<dbReference type="Proteomes" id="UP000566071">
    <property type="component" value="Unassembled WGS sequence"/>
</dbReference>
<gene>
    <name evidence="1" type="ORF">HK413_01610</name>
</gene>
<accession>A0ABX1W0S3</accession>